<dbReference type="EMBL" id="AYYX01000025">
    <property type="protein sequence ID" value="KRM88672.1"/>
    <property type="molecule type" value="Genomic_DNA"/>
</dbReference>
<accession>A0A0R2CBF4</accession>
<dbReference type="Proteomes" id="UP000051576">
    <property type="component" value="Unassembled WGS sequence"/>
</dbReference>
<sequence length="370" mass="41945">MKLLIVLENVVMDGTKRAATVLGNTLHDQQVDVSFYSLEDVDPYYTLKAPLTVAARPAAGNVLNFHGADPYVHYADQIEDLITYLEQSDFDTVILTAGLLSSFAPLIKKRLPKVKLIAWMHNNYQTYLNQYYVSMQDEFKQGLRAADTVIALTDSDWQNYRKLNSNTVKIYNPLTLKPQHRADLNSHVIAFTGRIAIQHKGIDFLLEAAQYLPTDWKIAIAGEGVSEDMECFSKLIAKFAVADKIIYRGALKDQQLQDHYESASIFVSTSRWEGMPLVMGEAMAFGLPVVAMENTGSLEYLQDNSYGVVTKPQDVADFVSVLRRFMHSRFLRRYYAERSLERISHFAPETIAKQWIQVLSQANQSVQELV</sequence>
<feature type="domain" description="Glycosyl transferase family 1" evidence="1">
    <location>
        <begin position="177"/>
        <end position="339"/>
    </location>
</feature>
<dbReference type="GO" id="GO:0016757">
    <property type="term" value="F:glycosyltransferase activity"/>
    <property type="evidence" value="ECO:0007669"/>
    <property type="project" value="InterPro"/>
</dbReference>
<dbReference type="PANTHER" id="PTHR45947:SF3">
    <property type="entry name" value="SULFOQUINOVOSYL TRANSFERASE SQD2"/>
    <property type="match status" value="1"/>
</dbReference>
<evidence type="ECO:0000313" key="2">
    <source>
        <dbReference type="EMBL" id="KRM88672.1"/>
    </source>
</evidence>
<dbReference type="Pfam" id="PF00534">
    <property type="entry name" value="Glycos_transf_1"/>
    <property type="match status" value="1"/>
</dbReference>
<keyword evidence="3" id="KW-1185">Reference proteome</keyword>
<dbReference type="Gene3D" id="3.40.50.2000">
    <property type="entry name" value="Glycogen Phosphorylase B"/>
    <property type="match status" value="2"/>
</dbReference>
<organism evidence="2 3">
    <name type="scientific">Liquorilactobacillus vini DSM 20605</name>
    <dbReference type="NCBI Taxonomy" id="1133569"/>
    <lineage>
        <taxon>Bacteria</taxon>
        <taxon>Bacillati</taxon>
        <taxon>Bacillota</taxon>
        <taxon>Bacilli</taxon>
        <taxon>Lactobacillales</taxon>
        <taxon>Lactobacillaceae</taxon>
        <taxon>Liquorilactobacillus</taxon>
    </lineage>
</organism>
<keyword evidence="2" id="KW-0808">Transferase</keyword>
<reference evidence="2 3" key="1">
    <citation type="journal article" date="2015" name="Genome Announc.">
        <title>Expanding the biotechnology potential of lactobacilli through comparative genomics of 213 strains and associated genera.</title>
        <authorList>
            <person name="Sun Z."/>
            <person name="Harris H.M."/>
            <person name="McCann A."/>
            <person name="Guo C."/>
            <person name="Argimon S."/>
            <person name="Zhang W."/>
            <person name="Yang X."/>
            <person name="Jeffery I.B."/>
            <person name="Cooney J.C."/>
            <person name="Kagawa T.F."/>
            <person name="Liu W."/>
            <person name="Song Y."/>
            <person name="Salvetti E."/>
            <person name="Wrobel A."/>
            <person name="Rasinkangas P."/>
            <person name="Parkhill J."/>
            <person name="Rea M.C."/>
            <person name="O'Sullivan O."/>
            <person name="Ritari J."/>
            <person name="Douillard F.P."/>
            <person name="Paul Ross R."/>
            <person name="Yang R."/>
            <person name="Briner A.E."/>
            <person name="Felis G.E."/>
            <person name="de Vos W.M."/>
            <person name="Barrangou R."/>
            <person name="Klaenhammer T.R."/>
            <person name="Caufield P.W."/>
            <person name="Cui Y."/>
            <person name="Zhang H."/>
            <person name="O'Toole P.W."/>
        </authorList>
    </citation>
    <scope>NUCLEOTIDE SEQUENCE [LARGE SCALE GENOMIC DNA]</scope>
    <source>
        <strain evidence="2 3">DSM 20605</strain>
    </source>
</reference>
<dbReference type="AlphaFoldDB" id="A0A0R2CBF4"/>
<dbReference type="OrthoDB" id="9787617at2"/>
<dbReference type="PATRIC" id="fig|1133569.4.peg.1035"/>
<name>A0A0R2CBF4_9LACO</name>
<evidence type="ECO:0000313" key="3">
    <source>
        <dbReference type="Proteomes" id="UP000051576"/>
    </source>
</evidence>
<protein>
    <submittedName>
        <fullName evidence="2">Glycosyl transferase, group 1</fullName>
    </submittedName>
</protein>
<dbReference type="PANTHER" id="PTHR45947">
    <property type="entry name" value="SULFOQUINOVOSYL TRANSFERASE SQD2"/>
    <property type="match status" value="1"/>
</dbReference>
<dbReference type="SUPFAM" id="SSF53756">
    <property type="entry name" value="UDP-Glycosyltransferase/glycogen phosphorylase"/>
    <property type="match status" value="1"/>
</dbReference>
<dbReference type="RefSeq" id="WP_010581424.1">
    <property type="nucleotide sequence ID" value="NZ_AHYZ01000189.1"/>
</dbReference>
<evidence type="ECO:0000259" key="1">
    <source>
        <dbReference type="Pfam" id="PF00534"/>
    </source>
</evidence>
<proteinExistence type="predicted"/>
<dbReference type="InterPro" id="IPR001296">
    <property type="entry name" value="Glyco_trans_1"/>
</dbReference>
<dbReference type="InterPro" id="IPR050194">
    <property type="entry name" value="Glycosyltransferase_grp1"/>
</dbReference>
<dbReference type="STRING" id="1133569.FD21_GL000927"/>
<comment type="caution">
    <text evidence="2">The sequence shown here is derived from an EMBL/GenBank/DDBJ whole genome shotgun (WGS) entry which is preliminary data.</text>
</comment>
<dbReference type="eggNOG" id="COG0438">
    <property type="taxonomic scope" value="Bacteria"/>
</dbReference>
<gene>
    <name evidence="2" type="ORF">FD21_GL000927</name>
</gene>